<dbReference type="AlphaFoldDB" id="A0A194UXN1"/>
<organism evidence="1 2">
    <name type="scientific">Cytospora mali</name>
    <name type="common">Apple Valsa canker fungus</name>
    <name type="synonym">Valsa mali</name>
    <dbReference type="NCBI Taxonomy" id="578113"/>
    <lineage>
        <taxon>Eukaryota</taxon>
        <taxon>Fungi</taxon>
        <taxon>Dikarya</taxon>
        <taxon>Ascomycota</taxon>
        <taxon>Pezizomycotina</taxon>
        <taxon>Sordariomycetes</taxon>
        <taxon>Sordariomycetidae</taxon>
        <taxon>Diaporthales</taxon>
        <taxon>Cytosporaceae</taxon>
        <taxon>Cytospora</taxon>
    </lineage>
</organism>
<keyword evidence="2" id="KW-1185">Reference proteome</keyword>
<dbReference type="Proteomes" id="UP000078576">
    <property type="component" value="Unassembled WGS sequence"/>
</dbReference>
<accession>A0A194UXN1</accession>
<evidence type="ECO:0000313" key="2">
    <source>
        <dbReference type="Proteomes" id="UP000078576"/>
    </source>
</evidence>
<protein>
    <submittedName>
        <fullName evidence="1">Uncharacterized protein</fullName>
    </submittedName>
</protein>
<proteinExistence type="predicted"/>
<reference evidence="2" key="1">
    <citation type="submission" date="2014-12" db="EMBL/GenBank/DDBJ databases">
        <title>Genome Sequence of Valsa Canker Pathogens Uncovers a Specific Adaption of Colonization on Woody Bark.</title>
        <authorList>
            <person name="Yin Z."/>
            <person name="Liu H."/>
            <person name="Gao X."/>
            <person name="Li Z."/>
            <person name="Song N."/>
            <person name="Ke X."/>
            <person name="Dai Q."/>
            <person name="Wu Y."/>
            <person name="Sun Y."/>
            <person name="Xu J.-R."/>
            <person name="Kang Z.K."/>
            <person name="Wang L."/>
            <person name="Huang L."/>
        </authorList>
    </citation>
    <scope>NUCLEOTIDE SEQUENCE [LARGE SCALE GENOMIC DNA]</scope>
    <source>
        <strain evidence="2">SXYL134</strain>
    </source>
</reference>
<sequence>MTGPTHIDYQATVYRRGQGPEVMETMEQQDAFVATLKVCKARLRQSGLLKYIRTKEEDFT</sequence>
<dbReference type="EMBL" id="KN714688">
    <property type="protein sequence ID" value="KUI56374.1"/>
    <property type="molecule type" value="Genomic_DNA"/>
</dbReference>
<gene>
    <name evidence="1" type="ORF">VP1G_10814</name>
</gene>
<evidence type="ECO:0000313" key="1">
    <source>
        <dbReference type="EMBL" id="KUI56374.1"/>
    </source>
</evidence>
<name>A0A194UXN1_CYTMA</name>